<accession>A0A521FZK7</accession>
<keyword evidence="1" id="KW-0812">Transmembrane</keyword>
<dbReference type="AlphaFoldDB" id="A0A521FZK7"/>
<evidence type="ECO:0000313" key="2">
    <source>
        <dbReference type="EMBL" id="TAA74061.1"/>
    </source>
</evidence>
<keyword evidence="3" id="KW-1185">Reference proteome</keyword>
<proteinExistence type="predicted"/>
<feature type="transmembrane region" description="Helical" evidence="1">
    <location>
        <begin position="6"/>
        <end position="32"/>
    </location>
</feature>
<evidence type="ECO:0000313" key="3">
    <source>
        <dbReference type="Proteomes" id="UP000316238"/>
    </source>
</evidence>
<keyword evidence="1" id="KW-1133">Transmembrane helix</keyword>
<dbReference type="Proteomes" id="UP000316238">
    <property type="component" value="Unassembled WGS sequence"/>
</dbReference>
<name>A0A521FZK7_9BACT</name>
<gene>
    <name evidence="2" type="ORF">CDV28_14110</name>
</gene>
<comment type="caution">
    <text evidence="2">The sequence shown here is derived from an EMBL/GenBank/DDBJ whole genome shotgun (WGS) entry which is preliminary data.</text>
</comment>
<dbReference type="EMBL" id="NQJD01000041">
    <property type="protein sequence ID" value="TAA74061.1"/>
    <property type="molecule type" value="Genomic_DNA"/>
</dbReference>
<keyword evidence="1" id="KW-0472">Membrane</keyword>
<sequence length="89" mass="9457">MTDMSIMNVMITVTTGMIIHIHPVSISIVIMVDTGIVTGMDIITIGTATTTTTVGAMTVTGNTTILAMATICINDMSIDDRNSHYHLEA</sequence>
<reference evidence="2" key="1">
    <citation type="submission" date="2017-07" db="EMBL/GenBank/DDBJ databases">
        <title>The cable genome - Insights into the physiology and evolution of filamentous bacteria capable of sulfide oxidation via long distance electron transfer.</title>
        <authorList>
            <person name="Thorup C."/>
            <person name="Bjerg J.T."/>
            <person name="Schreiber L."/>
            <person name="Nielsen L.P."/>
            <person name="Kjeldsen K.U."/>
            <person name="Boesen T."/>
            <person name="Boggild A."/>
            <person name="Meysman F."/>
            <person name="Geelhoed J."/>
            <person name="Schramm A."/>
        </authorList>
    </citation>
    <scope>NUCLEOTIDE SEQUENCE [LARGE SCALE GENOMIC DNA]</scope>
    <source>
        <strain evidence="2">GS</strain>
    </source>
</reference>
<evidence type="ECO:0000256" key="1">
    <source>
        <dbReference type="SAM" id="Phobius"/>
    </source>
</evidence>
<organism evidence="2 3">
    <name type="scientific">Candidatus Electronema aureum</name>
    <dbReference type="NCBI Taxonomy" id="2005002"/>
    <lineage>
        <taxon>Bacteria</taxon>
        <taxon>Pseudomonadati</taxon>
        <taxon>Thermodesulfobacteriota</taxon>
        <taxon>Desulfobulbia</taxon>
        <taxon>Desulfobulbales</taxon>
        <taxon>Desulfobulbaceae</taxon>
        <taxon>Candidatus Electronema</taxon>
    </lineage>
</organism>
<protein>
    <submittedName>
        <fullName evidence="2">Uncharacterized protein</fullName>
    </submittedName>
</protein>